<evidence type="ECO:0000256" key="1">
    <source>
        <dbReference type="SAM" id="Phobius"/>
    </source>
</evidence>
<dbReference type="InterPro" id="IPR018476">
    <property type="entry name" value="GlyceroP-diester-Pdiesterase_M"/>
</dbReference>
<proteinExistence type="predicted"/>
<dbReference type="AlphaFoldDB" id="A0A9J7BRA8"/>
<keyword evidence="4" id="KW-1185">Reference proteome</keyword>
<keyword evidence="1" id="KW-0472">Membrane</keyword>
<sequence>METNLRPLTLGEILDRTAQLYRTNFLLFAGMFSIYAAVSLVLALLQLGLITLVKGKTWAAIASLSVGGLRLIFIFLLLGAAIAAISRAVAAVNLGEPVTIRSAYASTLPKLGRYLWLMTITFFRAWGPVLSVYGGLILAMFLIPAKHASSAGTAPTGPAATPSQDPAILAIVGVGLLLFFLPCLVYAVWMNIRYALAIPACVVENLKARAAIKRSIELSKGARPRIFALLLLVLVIKVGLVGLTQSFVLVMAFKHPAHIAPGVSALSQVIQFFTNTFLGPIGATGVTLFYFDQRVRKEGYDIEWMMLAAGMTPGPAITAPAVNTESISTVEPTLAAEPVLASQPELPTADLAPAADTPGTLHE</sequence>
<feature type="domain" description="Glycerophosphoryl diester phosphodiesterase membrane" evidence="2">
    <location>
        <begin position="176"/>
        <end position="275"/>
    </location>
</feature>
<dbReference type="Proteomes" id="UP001059380">
    <property type="component" value="Chromosome"/>
</dbReference>
<dbReference type="EMBL" id="CP093313">
    <property type="protein sequence ID" value="UWZ84290.1"/>
    <property type="molecule type" value="Genomic_DNA"/>
</dbReference>
<evidence type="ECO:0000259" key="2">
    <source>
        <dbReference type="Pfam" id="PF10110"/>
    </source>
</evidence>
<dbReference type="KEGG" id="orp:MOP44_27555"/>
<feature type="transmembrane region" description="Helical" evidence="1">
    <location>
        <begin position="272"/>
        <end position="291"/>
    </location>
</feature>
<evidence type="ECO:0000313" key="4">
    <source>
        <dbReference type="Proteomes" id="UP001059380"/>
    </source>
</evidence>
<accession>A0A9J7BRA8</accession>
<reference evidence="3" key="1">
    <citation type="submission" date="2021-04" db="EMBL/GenBank/DDBJ databases">
        <title>Phylogenetic analysis of Acidobacteriaceae.</title>
        <authorList>
            <person name="Qiu L."/>
            <person name="Zhang Q."/>
        </authorList>
    </citation>
    <scope>NUCLEOTIDE SEQUENCE</scope>
    <source>
        <strain evidence="3">DSM 25168</strain>
    </source>
</reference>
<dbReference type="RefSeq" id="WP_260793795.1">
    <property type="nucleotide sequence ID" value="NZ_CP093313.1"/>
</dbReference>
<feature type="transmembrane region" description="Helical" evidence="1">
    <location>
        <begin position="115"/>
        <end position="143"/>
    </location>
</feature>
<evidence type="ECO:0000313" key="3">
    <source>
        <dbReference type="EMBL" id="UWZ84290.1"/>
    </source>
</evidence>
<protein>
    <submittedName>
        <fullName evidence="3">Glycerophosphoryl diester phosphodiesterase membrane domain-containing protein</fullName>
    </submittedName>
</protein>
<keyword evidence="1" id="KW-0812">Transmembrane</keyword>
<organism evidence="3 4">
    <name type="scientific">Occallatibacter riparius</name>
    <dbReference type="NCBI Taxonomy" id="1002689"/>
    <lineage>
        <taxon>Bacteria</taxon>
        <taxon>Pseudomonadati</taxon>
        <taxon>Acidobacteriota</taxon>
        <taxon>Terriglobia</taxon>
        <taxon>Terriglobales</taxon>
        <taxon>Acidobacteriaceae</taxon>
        <taxon>Occallatibacter</taxon>
    </lineage>
</organism>
<name>A0A9J7BRA8_9BACT</name>
<dbReference type="Pfam" id="PF10110">
    <property type="entry name" value="GPDPase_memb"/>
    <property type="match status" value="1"/>
</dbReference>
<feature type="transmembrane region" description="Helical" evidence="1">
    <location>
        <begin position="226"/>
        <end position="252"/>
    </location>
</feature>
<feature type="transmembrane region" description="Helical" evidence="1">
    <location>
        <begin position="167"/>
        <end position="189"/>
    </location>
</feature>
<keyword evidence="1" id="KW-1133">Transmembrane helix</keyword>
<feature type="transmembrane region" description="Helical" evidence="1">
    <location>
        <begin position="25"/>
        <end position="51"/>
    </location>
</feature>
<gene>
    <name evidence="3" type="ORF">MOP44_27555</name>
</gene>